<dbReference type="InterPro" id="IPR019826">
    <property type="entry name" value="Carboxylesterase_B_AS"/>
</dbReference>
<reference evidence="7 8" key="1">
    <citation type="journal article" date="2014" name="Nat. Commun.">
        <title>Molecular traces of alternative social organization in a termite genome.</title>
        <authorList>
            <person name="Terrapon N."/>
            <person name="Li C."/>
            <person name="Robertson H.M."/>
            <person name="Ji L."/>
            <person name="Meng X."/>
            <person name="Booth W."/>
            <person name="Chen Z."/>
            <person name="Childers C.P."/>
            <person name="Glastad K.M."/>
            <person name="Gokhale K."/>
            <person name="Gowin J."/>
            <person name="Gronenberg W."/>
            <person name="Hermansen R.A."/>
            <person name="Hu H."/>
            <person name="Hunt B.G."/>
            <person name="Huylmans A.K."/>
            <person name="Khalil S.M."/>
            <person name="Mitchell R.D."/>
            <person name="Munoz-Torres M.C."/>
            <person name="Mustard J.A."/>
            <person name="Pan H."/>
            <person name="Reese J.T."/>
            <person name="Scharf M.E."/>
            <person name="Sun F."/>
            <person name="Vogel H."/>
            <person name="Xiao J."/>
            <person name="Yang W."/>
            <person name="Yang Z."/>
            <person name="Yang Z."/>
            <person name="Zhou J."/>
            <person name="Zhu J."/>
            <person name="Brent C.S."/>
            <person name="Elsik C.G."/>
            <person name="Goodisman M.A."/>
            <person name="Liberles D.A."/>
            <person name="Roe R.M."/>
            <person name="Vargo E.L."/>
            <person name="Vilcinskas A."/>
            <person name="Wang J."/>
            <person name="Bornberg-Bauer E."/>
            <person name="Korb J."/>
            <person name="Zhang G."/>
            <person name="Liebig J."/>
        </authorList>
    </citation>
    <scope>NUCLEOTIDE SEQUENCE [LARGE SCALE GENOMIC DNA]</scope>
    <source>
        <tissue evidence="7">Whole organism</tissue>
    </source>
</reference>
<keyword evidence="2" id="KW-0719">Serine esterase</keyword>
<accession>A0A067R8Q8</accession>
<organism evidence="7 8">
    <name type="scientific">Zootermopsis nevadensis</name>
    <name type="common">Dampwood termite</name>
    <dbReference type="NCBI Taxonomy" id="136037"/>
    <lineage>
        <taxon>Eukaryota</taxon>
        <taxon>Metazoa</taxon>
        <taxon>Ecdysozoa</taxon>
        <taxon>Arthropoda</taxon>
        <taxon>Hexapoda</taxon>
        <taxon>Insecta</taxon>
        <taxon>Pterygota</taxon>
        <taxon>Neoptera</taxon>
        <taxon>Polyneoptera</taxon>
        <taxon>Dictyoptera</taxon>
        <taxon>Blattodea</taxon>
        <taxon>Blattoidea</taxon>
        <taxon>Termitoidae</taxon>
        <taxon>Termopsidae</taxon>
        <taxon>Zootermopsis</taxon>
    </lineage>
</organism>
<evidence type="ECO:0000256" key="5">
    <source>
        <dbReference type="RuleBase" id="RU361235"/>
    </source>
</evidence>
<dbReference type="AlphaFoldDB" id="A0A067R8Q8"/>
<keyword evidence="8" id="KW-1185">Reference proteome</keyword>
<dbReference type="PANTHER" id="PTHR43142:SF1">
    <property type="entry name" value="CARBOXYLIC ESTER HYDROLASE"/>
    <property type="match status" value="1"/>
</dbReference>
<dbReference type="CDD" id="cd00312">
    <property type="entry name" value="Esterase_lipase"/>
    <property type="match status" value="1"/>
</dbReference>
<dbReference type="Proteomes" id="UP000027135">
    <property type="component" value="Unassembled WGS sequence"/>
</dbReference>
<comment type="similarity">
    <text evidence="1 5">Belongs to the type-B carboxylesterase/lipase family.</text>
</comment>
<evidence type="ECO:0000256" key="2">
    <source>
        <dbReference type="ARBA" id="ARBA00022487"/>
    </source>
</evidence>
<keyword evidence="3 5" id="KW-0378">Hydrolase</keyword>
<dbReference type="InterPro" id="IPR019819">
    <property type="entry name" value="Carboxylesterase_B_CS"/>
</dbReference>
<dbReference type="PROSITE" id="PS00941">
    <property type="entry name" value="CARBOXYLESTERASE_B_2"/>
    <property type="match status" value="1"/>
</dbReference>
<name>A0A067R8Q8_ZOONE</name>
<dbReference type="FunCoup" id="A0A067R8Q8">
    <property type="interactions" value="30"/>
</dbReference>
<proteinExistence type="inferred from homology"/>
<evidence type="ECO:0000313" key="7">
    <source>
        <dbReference type="EMBL" id="KDR18975.1"/>
    </source>
</evidence>
<evidence type="ECO:0000256" key="1">
    <source>
        <dbReference type="ARBA" id="ARBA00005964"/>
    </source>
</evidence>
<dbReference type="Gene3D" id="3.40.50.1820">
    <property type="entry name" value="alpha/beta hydrolase"/>
    <property type="match status" value="1"/>
</dbReference>
<dbReference type="InterPro" id="IPR002018">
    <property type="entry name" value="CarbesteraseB"/>
</dbReference>
<feature type="chain" id="PRO_5005103648" description="Carboxylic ester hydrolase" evidence="5">
    <location>
        <begin position="18"/>
        <end position="593"/>
    </location>
</feature>
<dbReference type="FunFam" id="3.40.50.1820:FF:000155">
    <property type="entry name" value="Carboxylic ester hydrolase"/>
    <property type="match status" value="1"/>
</dbReference>
<dbReference type="PANTHER" id="PTHR43142">
    <property type="entry name" value="CARBOXYLIC ESTER HYDROLASE"/>
    <property type="match status" value="1"/>
</dbReference>
<feature type="signal peptide" evidence="5">
    <location>
        <begin position="1"/>
        <end position="17"/>
    </location>
</feature>
<gene>
    <name evidence="7" type="ORF">L798_05854</name>
</gene>
<protein>
    <recommendedName>
        <fullName evidence="5">Carboxylic ester hydrolase</fullName>
        <ecNumber evidence="5">3.1.1.-</ecNumber>
    </recommendedName>
</protein>
<dbReference type="STRING" id="136037.A0A067R8Q8"/>
<evidence type="ECO:0000313" key="8">
    <source>
        <dbReference type="Proteomes" id="UP000027135"/>
    </source>
</evidence>
<dbReference type="ESTHER" id="zoone-a0a067r8q8">
    <property type="family name" value="Juvenile_hormone_esterase"/>
</dbReference>
<dbReference type="OMA" id="IRKNVCH"/>
<dbReference type="Pfam" id="PF00135">
    <property type="entry name" value="COesterase"/>
    <property type="match status" value="1"/>
</dbReference>
<dbReference type="InterPro" id="IPR029058">
    <property type="entry name" value="AB_hydrolase_fold"/>
</dbReference>
<keyword evidence="5" id="KW-0732">Signal</keyword>
<evidence type="ECO:0000259" key="6">
    <source>
        <dbReference type="Pfam" id="PF00135"/>
    </source>
</evidence>
<dbReference type="EC" id="3.1.1.-" evidence="5"/>
<dbReference type="eggNOG" id="KOG1516">
    <property type="taxonomic scope" value="Eukaryota"/>
</dbReference>
<dbReference type="SUPFAM" id="SSF53474">
    <property type="entry name" value="alpha/beta-Hydrolases"/>
    <property type="match status" value="1"/>
</dbReference>
<dbReference type="PROSITE" id="PS00122">
    <property type="entry name" value="CARBOXYLESTERASE_B_1"/>
    <property type="match status" value="1"/>
</dbReference>
<keyword evidence="4" id="KW-0325">Glycoprotein</keyword>
<dbReference type="EMBL" id="KK852665">
    <property type="protein sequence ID" value="KDR18975.1"/>
    <property type="molecule type" value="Genomic_DNA"/>
</dbReference>
<evidence type="ECO:0000256" key="3">
    <source>
        <dbReference type="ARBA" id="ARBA00022801"/>
    </source>
</evidence>
<dbReference type="GO" id="GO:0052689">
    <property type="term" value="F:carboxylic ester hydrolase activity"/>
    <property type="evidence" value="ECO:0007669"/>
    <property type="project" value="UniProtKB-KW"/>
</dbReference>
<dbReference type="InParanoid" id="A0A067R8Q8"/>
<feature type="domain" description="Carboxylesterase type B" evidence="6">
    <location>
        <begin position="22"/>
        <end position="561"/>
    </location>
</feature>
<sequence>MLSVTILLLLLTGGVRLERSVDPIVTTYQGNMRGTTMTSRSGRTFHAFLGIPYAAPPVGELRFKAPEPPQPWGNILNATQDGPMCMQKNYLEPNPRVQGQEDCLYLNVYTPDLLPKVPLEVIVNIHGGGFFSGTGASYAWGPQYLLDKDVVLVTFNYRLGALGFLSTADNIAPGNFGLKDQVAALHWVQNNIAAFGGNPNCVTIFGQSAGGTSVHLHILSPLSAGLFHRAISQSGTALNAYAWPTDSLFLARRQAAYVGCNPDDNTADMVACLRRVDGKTLVDSGDNFKLWSIDPLDVFVPAVEHGPDAFLPANPFDIIESGQFTRVPWMAGVVTEEGLIRGASILTNRTLLEDLNQHLPVLGPRLFEINKSAVGRDEIVAYIWDRMVRFYLGNQSTITDSSERGFLNMLSDRAFIHGVHKSAQLHHRAGHRDLFLYHFNYRGLYSFTSVFANTTKDFGVSHCDDLIYMFRQPLLFPDWPPGHPDLQISEMIIQLLTDFAKYGHPTPDIKQWESGASDEKAVNNIIWDPVLSGKHLNYMELSAGPNVTMKQNWFKQRMDFWDTLPLVENESQLVDSDNLLDLIYNYFVYLVRL</sequence>
<evidence type="ECO:0000256" key="4">
    <source>
        <dbReference type="ARBA" id="ARBA00023180"/>
    </source>
</evidence>
<dbReference type="OrthoDB" id="19653at2759"/>